<dbReference type="Pfam" id="PF01809">
    <property type="entry name" value="YidD"/>
    <property type="match status" value="1"/>
</dbReference>
<dbReference type="OrthoDB" id="9801753at2"/>
<dbReference type="PANTHER" id="PTHR33383">
    <property type="entry name" value="MEMBRANE PROTEIN INSERTION EFFICIENCY FACTOR-RELATED"/>
    <property type="match status" value="1"/>
</dbReference>
<proteinExistence type="inferred from homology"/>
<dbReference type="HAMAP" id="MF_00386">
    <property type="entry name" value="UPF0161_YidD"/>
    <property type="match status" value="1"/>
</dbReference>
<reference evidence="2 3" key="1">
    <citation type="submission" date="2018-10" db="EMBL/GenBank/DDBJ databases">
        <title>Comparative functional genomics of the obligate endosymbiont Buchnera aphidicola.</title>
        <authorList>
            <person name="Chong R.A."/>
        </authorList>
    </citation>
    <scope>NUCLEOTIDE SEQUENCE [LARGE SCALE GENOMIC DNA]</scope>
    <source>
        <strain evidence="2 3">Mrh</strain>
    </source>
</reference>
<keyword evidence="1" id="KW-0472">Membrane</keyword>
<dbReference type="EMBL" id="CP033004">
    <property type="protein sequence ID" value="QCI23555.1"/>
    <property type="molecule type" value="Genomic_DNA"/>
</dbReference>
<keyword evidence="1" id="KW-1003">Cell membrane</keyword>
<comment type="subcellular location">
    <subcellularLocation>
        <location evidence="1">Cell membrane</location>
        <topology evidence="1">Peripheral membrane protein</topology>
        <orientation evidence="1">Cytoplasmic side</orientation>
    </subcellularLocation>
</comment>
<name>A0A4D6YGS6_BUCMH</name>
<comment type="similarity">
    <text evidence="1">Belongs to the UPF0161 family.</text>
</comment>
<dbReference type="PANTHER" id="PTHR33383:SF1">
    <property type="entry name" value="MEMBRANE PROTEIN INSERTION EFFICIENCY FACTOR-RELATED"/>
    <property type="match status" value="1"/>
</dbReference>
<evidence type="ECO:0000313" key="3">
    <source>
        <dbReference type="Proteomes" id="UP000298566"/>
    </source>
</evidence>
<comment type="function">
    <text evidence="1">Could be involved in insertion of integral membrane proteins into the membrane.</text>
</comment>
<dbReference type="NCBIfam" id="TIGR00278">
    <property type="entry name" value="membrane protein insertion efficiency factor YidD"/>
    <property type="match status" value="1"/>
</dbReference>
<protein>
    <recommendedName>
        <fullName evidence="1">Putative membrane protein insertion efficiency factor</fullName>
    </recommendedName>
</protein>
<dbReference type="SMART" id="SM01234">
    <property type="entry name" value="Haemolytic"/>
    <property type="match status" value="1"/>
</dbReference>
<dbReference type="Proteomes" id="UP000298566">
    <property type="component" value="Chromosome"/>
</dbReference>
<evidence type="ECO:0000313" key="2">
    <source>
        <dbReference type="EMBL" id="QCI23555.1"/>
    </source>
</evidence>
<sequence length="74" mass="8575">MSQCFILIILFYQRFISILFVSRCRFQPTCSNYALSALYNFNAIKGCYLIITRILKCHPFHPGGLDNIPKNAKK</sequence>
<dbReference type="InterPro" id="IPR002696">
    <property type="entry name" value="Membr_insert_effic_factor_YidD"/>
</dbReference>
<dbReference type="AlphaFoldDB" id="A0A4D6YGS6"/>
<organism evidence="2 3">
    <name type="scientific">Buchnera aphidicola subsp. Melaphis rhois</name>
    <dbReference type="NCBI Taxonomy" id="118103"/>
    <lineage>
        <taxon>Bacteria</taxon>
        <taxon>Pseudomonadati</taxon>
        <taxon>Pseudomonadota</taxon>
        <taxon>Gammaproteobacteria</taxon>
        <taxon>Enterobacterales</taxon>
        <taxon>Erwiniaceae</taxon>
        <taxon>Buchnera</taxon>
    </lineage>
</organism>
<gene>
    <name evidence="2" type="primary">yidD</name>
    <name evidence="2" type="ORF">D9V73_00070</name>
</gene>
<dbReference type="GO" id="GO:0005886">
    <property type="term" value="C:plasma membrane"/>
    <property type="evidence" value="ECO:0007669"/>
    <property type="project" value="UniProtKB-SubCell"/>
</dbReference>
<evidence type="ECO:0000256" key="1">
    <source>
        <dbReference type="HAMAP-Rule" id="MF_00386"/>
    </source>
</evidence>
<accession>A0A4D6YGS6</accession>